<evidence type="ECO:0000313" key="2">
    <source>
        <dbReference type="EMBL" id="OLQ91657.1"/>
    </source>
</evidence>
<accession>A0ABX3FJJ1</accession>
<sequence length="64" mass="7112">MSESKEQVEIKKTQAEIRKLNSEAKRLDVQNIIEVIKTCVWALALVLALNADKVKTAFSLLGGK</sequence>
<reference evidence="2 3" key="1">
    <citation type="submission" date="2016-09" db="EMBL/GenBank/DDBJ databases">
        <title>Genomic Taxonomy of the Vibrionaceae.</title>
        <authorList>
            <person name="Gonzalez-Castillo A."/>
            <person name="Gomez-Gil B."/>
            <person name="Enciso-Ibarra K."/>
        </authorList>
    </citation>
    <scope>NUCLEOTIDE SEQUENCE [LARGE SCALE GENOMIC DNA]</scope>
    <source>
        <strain evidence="2 3">CAIM 1902</strain>
    </source>
</reference>
<proteinExistence type="predicted"/>
<dbReference type="Proteomes" id="UP000186039">
    <property type="component" value="Unassembled WGS sequence"/>
</dbReference>
<keyword evidence="1" id="KW-0175">Coiled coil</keyword>
<dbReference type="RefSeq" id="WP_075715009.1">
    <property type="nucleotide sequence ID" value="NZ_AP019656.1"/>
</dbReference>
<name>A0ABX3FJJ1_9VIBR</name>
<keyword evidence="3" id="KW-1185">Reference proteome</keyword>
<dbReference type="EMBL" id="MJMH01000172">
    <property type="protein sequence ID" value="OLQ91657.1"/>
    <property type="molecule type" value="Genomic_DNA"/>
</dbReference>
<evidence type="ECO:0000313" key="3">
    <source>
        <dbReference type="Proteomes" id="UP000186039"/>
    </source>
</evidence>
<organism evidence="2 3">
    <name type="scientific">Vibrio panuliri</name>
    <dbReference type="NCBI Taxonomy" id="1381081"/>
    <lineage>
        <taxon>Bacteria</taxon>
        <taxon>Pseudomonadati</taxon>
        <taxon>Pseudomonadota</taxon>
        <taxon>Gammaproteobacteria</taxon>
        <taxon>Vibrionales</taxon>
        <taxon>Vibrionaceae</taxon>
        <taxon>Vibrio</taxon>
    </lineage>
</organism>
<gene>
    <name evidence="2" type="ORF">BIY20_09650</name>
</gene>
<protein>
    <submittedName>
        <fullName evidence="2">Uncharacterized protein</fullName>
    </submittedName>
</protein>
<comment type="caution">
    <text evidence="2">The sequence shown here is derived from an EMBL/GenBank/DDBJ whole genome shotgun (WGS) entry which is preliminary data.</text>
</comment>
<feature type="coiled-coil region" evidence="1">
    <location>
        <begin position="3"/>
        <end position="30"/>
    </location>
</feature>
<evidence type="ECO:0000256" key="1">
    <source>
        <dbReference type="SAM" id="Coils"/>
    </source>
</evidence>